<evidence type="ECO:0000256" key="13">
    <source>
        <dbReference type="ARBA" id="ARBA00049494"/>
    </source>
</evidence>
<evidence type="ECO:0000256" key="1">
    <source>
        <dbReference type="ARBA" id="ARBA00004726"/>
    </source>
</evidence>
<dbReference type="Proteomes" id="UP001549167">
    <property type="component" value="Unassembled WGS sequence"/>
</dbReference>
<protein>
    <recommendedName>
        <fullName evidence="14">Riboflavin biosynthesis protein</fullName>
    </recommendedName>
    <domain>
        <recommendedName>
            <fullName evidence="14">Riboflavin kinase</fullName>
            <ecNumber evidence="14">2.7.1.26</ecNumber>
        </recommendedName>
        <alternativeName>
            <fullName evidence="14">Flavokinase</fullName>
        </alternativeName>
    </domain>
    <domain>
        <recommendedName>
            <fullName evidence="14">FMN adenylyltransferase</fullName>
            <ecNumber evidence="14">2.7.7.2</ecNumber>
        </recommendedName>
        <alternativeName>
            <fullName evidence="14">FAD pyrophosphorylase</fullName>
        </alternativeName>
        <alternativeName>
            <fullName evidence="14">FAD synthase</fullName>
        </alternativeName>
    </domain>
</protein>
<dbReference type="CDD" id="cd02064">
    <property type="entry name" value="FAD_synthetase_N"/>
    <property type="match status" value="1"/>
</dbReference>
<dbReference type="PIRSF" id="PIRSF004491">
    <property type="entry name" value="FAD_Synth"/>
    <property type="match status" value="1"/>
</dbReference>
<dbReference type="InterPro" id="IPR015864">
    <property type="entry name" value="FAD_synthase"/>
</dbReference>
<dbReference type="Pfam" id="PF01687">
    <property type="entry name" value="Flavokinase"/>
    <property type="match status" value="1"/>
</dbReference>
<keyword evidence="10 14" id="KW-0067">ATP-binding</keyword>
<comment type="pathway">
    <text evidence="1 14">Cofactor biosynthesis; FAD biosynthesis; FAD from FMN: step 1/1.</text>
</comment>
<keyword evidence="17" id="KW-1185">Reference proteome</keyword>
<evidence type="ECO:0000313" key="17">
    <source>
        <dbReference type="Proteomes" id="UP001549167"/>
    </source>
</evidence>
<evidence type="ECO:0000256" key="5">
    <source>
        <dbReference type="ARBA" id="ARBA00022679"/>
    </source>
</evidence>
<dbReference type="Gene3D" id="3.40.50.620">
    <property type="entry name" value="HUPs"/>
    <property type="match status" value="1"/>
</dbReference>
<dbReference type="InterPro" id="IPR014729">
    <property type="entry name" value="Rossmann-like_a/b/a_fold"/>
</dbReference>
<dbReference type="GO" id="GO:0008531">
    <property type="term" value="F:riboflavin kinase activity"/>
    <property type="evidence" value="ECO:0007669"/>
    <property type="project" value="UniProtKB-EC"/>
</dbReference>
<comment type="catalytic activity">
    <reaction evidence="13 14">
        <text>FMN + ATP + H(+) = FAD + diphosphate</text>
        <dbReference type="Rhea" id="RHEA:17237"/>
        <dbReference type="ChEBI" id="CHEBI:15378"/>
        <dbReference type="ChEBI" id="CHEBI:30616"/>
        <dbReference type="ChEBI" id="CHEBI:33019"/>
        <dbReference type="ChEBI" id="CHEBI:57692"/>
        <dbReference type="ChEBI" id="CHEBI:58210"/>
        <dbReference type="EC" id="2.7.7.2"/>
    </reaction>
</comment>
<evidence type="ECO:0000256" key="11">
    <source>
        <dbReference type="ARBA" id="ARBA00023268"/>
    </source>
</evidence>
<reference evidence="16 17" key="1">
    <citation type="submission" date="2024-06" db="EMBL/GenBank/DDBJ databases">
        <title>Genomic Encyclopedia of Type Strains, Phase IV (KMG-IV): sequencing the most valuable type-strain genomes for metagenomic binning, comparative biology and taxonomic classification.</title>
        <authorList>
            <person name="Goeker M."/>
        </authorList>
    </citation>
    <scope>NUCLEOTIDE SEQUENCE [LARGE SCALE GENOMIC DNA]</scope>
    <source>
        <strain evidence="16 17">DSM 23520</strain>
    </source>
</reference>
<dbReference type="GO" id="GO:0003919">
    <property type="term" value="F:FMN adenylyltransferase activity"/>
    <property type="evidence" value="ECO:0007669"/>
    <property type="project" value="UniProtKB-EC"/>
</dbReference>
<sequence length="315" mass="35661">MEVIELSLQQHHPFPALDDVSVAVGYFDGVHIGHRRVIETAKEEATRRGIKSGVMTFSPHPLTIIKNQPLTNYLITSKHEKMKAFQELNLDYVIVVQFDHLLAQQSPEAFVNQFLIGLNIQHVVGGFDFSFGHKGAGKIQQMDDYAQGRLTYSVVDEVSAESEKISSTSIREQIRQGQMQTVTNLLGRPFSIEAPVVKGYQRGREIGYPTANLDVDREHIIPHVGVYAIQVAVDDRIYDGMASVGFNPTFDDHPSEPVVEAHLFDFNESLYDQCITVYFLQYIRDEESFSDVDELVKRIEQDELEAKNFLQSNQA</sequence>
<keyword evidence="7 14" id="KW-0547">Nucleotide-binding</keyword>
<gene>
    <name evidence="16" type="ORF">ABID56_000262</name>
</gene>
<keyword evidence="3 14" id="KW-0285">Flavoprotein</keyword>
<evidence type="ECO:0000256" key="2">
    <source>
        <dbReference type="ARBA" id="ARBA00005201"/>
    </source>
</evidence>
<evidence type="ECO:0000259" key="15">
    <source>
        <dbReference type="SMART" id="SM00904"/>
    </source>
</evidence>
<dbReference type="EC" id="2.7.1.26" evidence="14"/>
<dbReference type="SUPFAM" id="SSF82114">
    <property type="entry name" value="Riboflavin kinase-like"/>
    <property type="match status" value="1"/>
</dbReference>
<proteinExistence type="inferred from homology"/>
<dbReference type="SUPFAM" id="SSF52374">
    <property type="entry name" value="Nucleotidylyl transferase"/>
    <property type="match status" value="1"/>
</dbReference>
<accession>A0ABV2KRG1</accession>
<dbReference type="SMART" id="SM00904">
    <property type="entry name" value="Flavokinase"/>
    <property type="match status" value="1"/>
</dbReference>
<keyword evidence="11" id="KW-0511">Multifunctional enzyme</keyword>
<dbReference type="InterPro" id="IPR002606">
    <property type="entry name" value="Riboflavin_kinase_bac"/>
</dbReference>
<keyword evidence="6 14" id="KW-0548">Nucleotidyltransferase</keyword>
<dbReference type="NCBIfam" id="TIGR00125">
    <property type="entry name" value="cyt_tran_rel"/>
    <property type="match status" value="1"/>
</dbReference>
<dbReference type="NCBIfam" id="TIGR00083">
    <property type="entry name" value="ribF"/>
    <property type="match status" value="1"/>
</dbReference>
<dbReference type="EMBL" id="JBEPMX010000001">
    <property type="protein sequence ID" value="MET3682183.1"/>
    <property type="molecule type" value="Genomic_DNA"/>
</dbReference>
<dbReference type="InterPro" id="IPR023465">
    <property type="entry name" value="Riboflavin_kinase_dom_sf"/>
</dbReference>
<dbReference type="Gene3D" id="2.40.30.30">
    <property type="entry name" value="Riboflavin kinase-like"/>
    <property type="match status" value="1"/>
</dbReference>
<feature type="domain" description="Riboflavin kinase" evidence="15">
    <location>
        <begin position="185"/>
        <end position="311"/>
    </location>
</feature>
<organism evidence="16 17">
    <name type="scientific">Alkalibacillus flavidus</name>
    <dbReference type="NCBI Taxonomy" id="546021"/>
    <lineage>
        <taxon>Bacteria</taxon>
        <taxon>Bacillati</taxon>
        <taxon>Bacillota</taxon>
        <taxon>Bacilli</taxon>
        <taxon>Bacillales</taxon>
        <taxon>Bacillaceae</taxon>
        <taxon>Alkalibacillus</taxon>
    </lineage>
</organism>
<keyword evidence="4 14" id="KW-0288">FMN</keyword>
<dbReference type="InterPro" id="IPR023468">
    <property type="entry name" value="Riboflavin_kinase"/>
</dbReference>
<dbReference type="PANTHER" id="PTHR22749:SF6">
    <property type="entry name" value="RIBOFLAVIN KINASE"/>
    <property type="match status" value="1"/>
</dbReference>
<evidence type="ECO:0000256" key="3">
    <source>
        <dbReference type="ARBA" id="ARBA00022630"/>
    </source>
</evidence>
<dbReference type="NCBIfam" id="NF004162">
    <property type="entry name" value="PRK05627.1-5"/>
    <property type="match status" value="1"/>
</dbReference>
<dbReference type="InterPro" id="IPR004821">
    <property type="entry name" value="Cyt_trans-like"/>
</dbReference>
<evidence type="ECO:0000256" key="6">
    <source>
        <dbReference type="ARBA" id="ARBA00022695"/>
    </source>
</evidence>
<dbReference type="RefSeq" id="WP_354218625.1">
    <property type="nucleotide sequence ID" value="NZ_JBEPMX010000001.1"/>
</dbReference>
<comment type="similarity">
    <text evidence="14">Belongs to the ribF family.</text>
</comment>
<evidence type="ECO:0000256" key="7">
    <source>
        <dbReference type="ARBA" id="ARBA00022741"/>
    </source>
</evidence>
<comment type="pathway">
    <text evidence="2 14">Cofactor biosynthesis; FMN biosynthesis; FMN from riboflavin (ATP route): step 1/1.</text>
</comment>
<evidence type="ECO:0000313" key="16">
    <source>
        <dbReference type="EMBL" id="MET3682183.1"/>
    </source>
</evidence>
<keyword evidence="5 14" id="KW-0808">Transferase</keyword>
<keyword evidence="8 14" id="KW-0418">Kinase</keyword>
<evidence type="ECO:0000256" key="12">
    <source>
        <dbReference type="ARBA" id="ARBA00047880"/>
    </source>
</evidence>
<evidence type="ECO:0000256" key="4">
    <source>
        <dbReference type="ARBA" id="ARBA00022643"/>
    </source>
</evidence>
<comment type="catalytic activity">
    <reaction evidence="12 14">
        <text>riboflavin + ATP = FMN + ADP + H(+)</text>
        <dbReference type="Rhea" id="RHEA:14357"/>
        <dbReference type="ChEBI" id="CHEBI:15378"/>
        <dbReference type="ChEBI" id="CHEBI:30616"/>
        <dbReference type="ChEBI" id="CHEBI:57986"/>
        <dbReference type="ChEBI" id="CHEBI:58210"/>
        <dbReference type="ChEBI" id="CHEBI:456216"/>
        <dbReference type="EC" id="2.7.1.26"/>
    </reaction>
</comment>
<evidence type="ECO:0000256" key="8">
    <source>
        <dbReference type="ARBA" id="ARBA00022777"/>
    </source>
</evidence>
<dbReference type="PANTHER" id="PTHR22749">
    <property type="entry name" value="RIBOFLAVIN KINASE/FMN ADENYLYLTRANSFERASE"/>
    <property type="match status" value="1"/>
</dbReference>
<evidence type="ECO:0000256" key="14">
    <source>
        <dbReference type="PIRNR" id="PIRNR004491"/>
    </source>
</evidence>
<evidence type="ECO:0000256" key="9">
    <source>
        <dbReference type="ARBA" id="ARBA00022827"/>
    </source>
</evidence>
<evidence type="ECO:0000256" key="10">
    <source>
        <dbReference type="ARBA" id="ARBA00022840"/>
    </source>
</evidence>
<comment type="caution">
    <text evidence="16">The sequence shown here is derived from an EMBL/GenBank/DDBJ whole genome shotgun (WGS) entry which is preliminary data.</text>
</comment>
<dbReference type="InterPro" id="IPR015865">
    <property type="entry name" value="Riboflavin_kinase_bac/euk"/>
</dbReference>
<name>A0ABV2KRG1_9BACI</name>
<dbReference type="Pfam" id="PF06574">
    <property type="entry name" value="FAD_syn"/>
    <property type="match status" value="1"/>
</dbReference>
<keyword evidence="9 14" id="KW-0274">FAD</keyword>
<dbReference type="EC" id="2.7.7.2" evidence="14"/>